<evidence type="ECO:0000256" key="11">
    <source>
        <dbReference type="ARBA" id="ARBA00034296"/>
    </source>
</evidence>
<dbReference type="InterPro" id="IPR003008">
    <property type="entry name" value="Tubulin_FtsZ_GTPase"/>
</dbReference>
<dbReference type="GO" id="GO:0046872">
    <property type="term" value="F:metal ion binding"/>
    <property type="evidence" value="ECO:0007669"/>
    <property type="project" value="UniProtKB-KW"/>
</dbReference>
<dbReference type="InterPro" id="IPR036525">
    <property type="entry name" value="Tubulin/FtsZ_GTPase_sf"/>
</dbReference>
<comment type="function">
    <text evidence="11">Tubulin is the major constituent of microtubules, a cylinder consisting of laterally associated linear protofilaments composed of alpha- and beta-tubulin heterodimers. Microtubules grow by the addition of GTP-tubulin dimers to the microtubule end, where a stabilizing cap forms. Below the cap, tubulin dimers are in GDP-bound state, owing to GTPase activity of alpha-tubulin.</text>
</comment>
<dbReference type="Gene3D" id="3.30.1330.20">
    <property type="entry name" value="Tubulin/FtsZ, C-terminal domain"/>
    <property type="match status" value="1"/>
</dbReference>
<keyword evidence="8" id="KW-0460">Magnesium</keyword>
<keyword evidence="7" id="KW-0547">Nucleotide-binding</keyword>
<dbReference type="InterPro" id="IPR008280">
    <property type="entry name" value="Tub_FtsZ_C"/>
</dbReference>
<evidence type="ECO:0000256" key="5">
    <source>
        <dbReference type="ARBA" id="ARBA00022701"/>
    </source>
</evidence>
<dbReference type="STRING" id="91626.A0A0C9M4U0"/>
<evidence type="ECO:0000313" key="16">
    <source>
        <dbReference type="Proteomes" id="UP000053815"/>
    </source>
</evidence>
<dbReference type="PANTHER" id="PTHR11588">
    <property type="entry name" value="TUBULIN"/>
    <property type="match status" value="1"/>
</dbReference>
<evidence type="ECO:0000256" key="3">
    <source>
        <dbReference type="ARBA" id="ARBA00009636"/>
    </source>
</evidence>
<gene>
    <name evidence="15" type="ORF">MAM1_0006c00782</name>
</gene>
<dbReference type="FunFam" id="1.10.287.600:FF:000002">
    <property type="entry name" value="Tubulin beta chain"/>
    <property type="match status" value="1"/>
</dbReference>
<keyword evidence="5" id="KW-0493">Microtubule</keyword>
<dbReference type="GO" id="GO:0097435">
    <property type="term" value="P:supramolecular fiber organization"/>
    <property type="evidence" value="ECO:0007669"/>
    <property type="project" value="UniProtKB-ARBA"/>
</dbReference>
<dbReference type="InterPro" id="IPR012485">
    <property type="entry name" value="CENP-I"/>
</dbReference>
<feature type="domain" description="Tubulin/FtsZ 2-layer sandwich" evidence="14">
    <location>
        <begin position="995"/>
        <end position="1132"/>
    </location>
</feature>
<organism evidence="15">
    <name type="scientific">Mucor ambiguus</name>
    <dbReference type="NCBI Taxonomy" id="91626"/>
    <lineage>
        <taxon>Eukaryota</taxon>
        <taxon>Fungi</taxon>
        <taxon>Fungi incertae sedis</taxon>
        <taxon>Mucoromycota</taxon>
        <taxon>Mucoromycotina</taxon>
        <taxon>Mucoromycetes</taxon>
        <taxon>Mucorales</taxon>
        <taxon>Mucorineae</taxon>
        <taxon>Mucoraceae</taxon>
        <taxon>Mucor</taxon>
    </lineage>
</organism>
<dbReference type="PRINTS" id="PR01163">
    <property type="entry name" value="BETATUBULIN"/>
</dbReference>
<proteinExistence type="inferred from homology"/>
<accession>A0A0C9M4U0</accession>
<dbReference type="Pfam" id="PF03953">
    <property type="entry name" value="Tubulin_C"/>
    <property type="match status" value="1"/>
</dbReference>
<dbReference type="Gene3D" id="3.40.50.1440">
    <property type="entry name" value="Tubulin/FtsZ, GTPase domain"/>
    <property type="match status" value="1"/>
</dbReference>
<dbReference type="OrthoDB" id="6347512at2759"/>
<keyword evidence="6" id="KW-0479">Metal-binding</keyword>
<sequence length="1199" mass="138028">MSSASVYSEGLDMEDVHNDHASTNMEHEDEEQIDDFQKTAEEAVLEGIDTTNVDELLQKAFFGFTADKPKTFIKRKVQEMKRILPVIKKFGLRPPLFNTIFEVAMQQKLTHGEQTVLLQCLLPRKNISEDYVVRIIACINRKDKNPRYTADLLNWAISVYDAINTKDKIRKLYNVLFYSLYHESTRAAACHLLYFITKREHVVPHRIRRLNELIESERDNAELIGLLLVYQTYDFTIIVPHNVRLVNAFVFKTPRPEMKHQLTNIRALWQNNADFSHDLRKAEFQLPTKTKAKKLKSTDVSGEPLRELDTIDITRIANDVENLDLAEQLSVVLENRKLQHLLLCKRDDVVIERLSYWIVQKIMDLSRWGNEEDVMKSELHDMLKSLVRFTRFTKSQLPVIEYFLFEYLKTWNGFEFEDEIFELITYTKPTNFKEFYKSVLMRLYRLFLVSDVQWKAKLILCYTGLLQNWALLDWNRHTQLSKQGDTDVDDITTAFGVLSFDVHYFSTIQKLIEHIDRMIVMGLLAEDDHPLMQHAGLTFFELVSTISVQDDIPDIIIPAATFVHRSFYSSSAMPVSRVCGILYQYKLAFEENDNKTEDWMSKHTPAYLNHFNTYLQDVCNSLWRNLGLSKMESEGNAFSLSKQNIIDFQKICQERDMEVNKLLSITHSASLAAFSKRFMTLLEKEEEPNAIHDQPISSAYLKQLEENEGVSISYLNYRAEYLNYMNRLGFTGMHDLLYACMTSLIHLKEKDASMISESSQCGNQIGQKFWETISQEHGLDTNGIYAGDNDLQLERINVFYNEGSGGQYVPRSVLVDLEPATMDSVRSSPYGKLFRPDNFIFGQNGAGNSWARGYYTEGAELVEQVLDVVRKEAEHTDCLQGFQLAHSLGGGTGSGLGSLLLSKIREEYPDRMLCTYSVVPSPKVSDTVVEPYNAVLSVHQLVENCDATFCIDNEALYDICFRTLKLNNPGYGQLNELVSTVMSGVSTSLRFPGQLNSDLRKLFVNMVPFPRLHFFMVGFAPLTAFGSQQYRNLSVPELTAQMFDARNMMAASDPRHGRYLTVATIFRGRLSTKEVENQMLAVQQKNSSYFVEWIPNGVKTSLCDIPPVGLKMSGTFIGNSTAIQELFKRVNDQFTAMFRRKAFLHWYTGEGMDEMEFTEAESNMNDLVSEYQQYQEATADDELMEDEDYLEEDEILEEE</sequence>
<dbReference type="PROSITE" id="PS00227">
    <property type="entry name" value="TUBULIN"/>
    <property type="match status" value="1"/>
</dbReference>
<dbReference type="GO" id="GO:0000776">
    <property type="term" value="C:kinetochore"/>
    <property type="evidence" value="ECO:0007669"/>
    <property type="project" value="InterPro"/>
</dbReference>
<dbReference type="AlphaFoldDB" id="A0A0C9M4U0"/>
<keyword evidence="10" id="KW-0963">Cytoplasm</keyword>
<dbReference type="InterPro" id="IPR037103">
    <property type="entry name" value="Tubulin/FtsZ-like_C"/>
</dbReference>
<dbReference type="GO" id="GO:0005200">
    <property type="term" value="F:structural constituent of cytoskeleton"/>
    <property type="evidence" value="ECO:0007669"/>
    <property type="project" value="InterPro"/>
</dbReference>
<dbReference type="InterPro" id="IPR000217">
    <property type="entry name" value="Tubulin"/>
</dbReference>
<dbReference type="GO" id="GO:0005874">
    <property type="term" value="C:microtubule"/>
    <property type="evidence" value="ECO:0007669"/>
    <property type="project" value="UniProtKB-KW"/>
</dbReference>
<evidence type="ECO:0000256" key="2">
    <source>
        <dbReference type="ARBA" id="ARBA00004245"/>
    </source>
</evidence>
<comment type="cofactor">
    <cofactor evidence="1">
        <name>Mg(2+)</name>
        <dbReference type="ChEBI" id="CHEBI:18420"/>
    </cofactor>
</comment>
<dbReference type="SMART" id="SM00865">
    <property type="entry name" value="Tubulin_C"/>
    <property type="match status" value="1"/>
</dbReference>
<dbReference type="Gene3D" id="1.10.287.600">
    <property type="entry name" value="Helix hairpin bin"/>
    <property type="match status" value="1"/>
</dbReference>
<dbReference type="GO" id="GO:0005525">
    <property type="term" value="F:GTP binding"/>
    <property type="evidence" value="ECO:0007669"/>
    <property type="project" value="UniProtKB-KW"/>
</dbReference>
<dbReference type="SUPFAM" id="SSF55307">
    <property type="entry name" value="Tubulin C-terminal domain-like"/>
    <property type="match status" value="1"/>
</dbReference>
<evidence type="ECO:0000256" key="9">
    <source>
        <dbReference type="ARBA" id="ARBA00023134"/>
    </source>
</evidence>
<feature type="compositionally biased region" description="Acidic residues" evidence="12">
    <location>
        <begin position="1178"/>
        <end position="1199"/>
    </location>
</feature>
<dbReference type="InterPro" id="IPR023123">
    <property type="entry name" value="Tubulin_C"/>
</dbReference>
<evidence type="ECO:0000256" key="8">
    <source>
        <dbReference type="ARBA" id="ARBA00022842"/>
    </source>
</evidence>
<evidence type="ECO:0000256" key="6">
    <source>
        <dbReference type="ARBA" id="ARBA00022723"/>
    </source>
</evidence>
<dbReference type="GO" id="GO:0000070">
    <property type="term" value="P:mitotic sister chromatid segregation"/>
    <property type="evidence" value="ECO:0007669"/>
    <property type="project" value="UniProtKB-ARBA"/>
</dbReference>
<evidence type="ECO:0000256" key="10">
    <source>
        <dbReference type="ARBA" id="ARBA00023212"/>
    </source>
</evidence>
<dbReference type="InterPro" id="IPR018316">
    <property type="entry name" value="Tubulin/FtsZ_2-layer-sand-dom"/>
</dbReference>
<evidence type="ECO:0000256" key="1">
    <source>
        <dbReference type="ARBA" id="ARBA00001946"/>
    </source>
</evidence>
<feature type="region of interest" description="Disordered" evidence="12">
    <location>
        <begin position="1177"/>
        <end position="1199"/>
    </location>
</feature>
<dbReference type="GO" id="GO:0003924">
    <property type="term" value="F:GTPase activity"/>
    <property type="evidence" value="ECO:0007669"/>
    <property type="project" value="InterPro"/>
</dbReference>
<keyword evidence="9" id="KW-0342">GTP-binding</keyword>
<evidence type="ECO:0000259" key="13">
    <source>
        <dbReference type="SMART" id="SM00864"/>
    </source>
</evidence>
<protein>
    <submittedName>
        <fullName evidence="15">Alpha-Beta tubulin</fullName>
    </submittedName>
</protein>
<evidence type="ECO:0000256" key="7">
    <source>
        <dbReference type="ARBA" id="ARBA00022741"/>
    </source>
</evidence>
<dbReference type="GO" id="GO:0007052">
    <property type="term" value="P:mitotic spindle organization"/>
    <property type="evidence" value="ECO:0007669"/>
    <property type="project" value="UniProtKB-ARBA"/>
</dbReference>
<dbReference type="SUPFAM" id="SSF52490">
    <property type="entry name" value="Tubulin nucleotide-binding domain-like"/>
    <property type="match status" value="1"/>
</dbReference>
<comment type="subunit">
    <text evidence="4">Dimer of alpha and beta chains. A typical microtubule is a hollow water-filled tube with an outer diameter of 25 nm and an inner diameter of 15 nM. Alpha-beta heterodimers associate head-to-tail to form protofilaments running lengthwise along the microtubule wall with the beta-tubulin subunit facing the microtubule plus end conferring a structural polarity. Microtubules usually have 13 protofilaments but different protofilament numbers can be found in some organisms and specialized cells.</text>
</comment>
<dbReference type="InterPro" id="IPR002453">
    <property type="entry name" value="Beta_tubulin"/>
</dbReference>
<evidence type="ECO:0000256" key="4">
    <source>
        <dbReference type="ARBA" id="ARBA00011747"/>
    </source>
</evidence>
<dbReference type="Pfam" id="PF07778">
    <property type="entry name" value="CENP-I"/>
    <property type="match status" value="2"/>
</dbReference>
<dbReference type="CDD" id="cd02187">
    <property type="entry name" value="beta_tubulin"/>
    <property type="match status" value="1"/>
</dbReference>
<evidence type="ECO:0000259" key="14">
    <source>
        <dbReference type="SMART" id="SM00865"/>
    </source>
</evidence>
<dbReference type="FunFam" id="3.30.1330.20:FF:000002">
    <property type="entry name" value="Tubulin beta chain"/>
    <property type="match status" value="1"/>
</dbReference>
<comment type="similarity">
    <text evidence="3">Belongs to the tubulin family.</text>
</comment>
<dbReference type="InterPro" id="IPR017975">
    <property type="entry name" value="Tubulin_CS"/>
</dbReference>
<dbReference type="Proteomes" id="UP000053815">
    <property type="component" value="Unassembled WGS sequence"/>
</dbReference>
<comment type="subcellular location">
    <subcellularLocation>
        <location evidence="2">Cytoplasm</location>
        <location evidence="2">Cytoskeleton</location>
    </subcellularLocation>
</comment>
<dbReference type="FunFam" id="3.40.50.1440:FF:000006">
    <property type="entry name" value="Tubulin beta chain"/>
    <property type="match status" value="1"/>
</dbReference>
<evidence type="ECO:0000256" key="12">
    <source>
        <dbReference type="SAM" id="MobiDB-lite"/>
    </source>
</evidence>
<name>A0A0C9M4U0_9FUNG</name>
<keyword evidence="16" id="KW-1185">Reference proteome</keyword>
<dbReference type="Pfam" id="PF00091">
    <property type="entry name" value="Tubulin"/>
    <property type="match status" value="1"/>
</dbReference>
<keyword evidence="10" id="KW-0206">Cytoskeleton</keyword>
<evidence type="ECO:0000313" key="15">
    <source>
        <dbReference type="EMBL" id="GAN01349.1"/>
    </source>
</evidence>
<dbReference type="SMART" id="SM00864">
    <property type="entry name" value="Tubulin"/>
    <property type="match status" value="1"/>
</dbReference>
<dbReference type="PRINTS" id="PR01161">
    <property type="entry name" value="TUBULIN"/>
</dbReference>
<dbReference type="EMBL" id="DF836295">
    <property type="protein sequence ID" value="GAN01349.1"/>
    <property type="molecule type" value="Genomic_DNA"/>
</dbReference>
<feature type="domain" description="Tubulin/FtsZ GTPase" evidence="13">
    <location>
        <begin position="796"/>
        <end position="993"/>
    </location>
</feature>
<reference evidence="15" key="1">
    <citation type="submission" date="2014-09" db="EMBL/GenBank/DDBJ databases">
        <title>Draft genome sequence of an oleaginous Mucoromycotina fungus Mucor ambiguus NBRC6742.</title>
        <authorList>
            <person name="Takeda I."/>
            <person name="Yamane N."/>
            <person name="Morita T."/>
            <person name="Tamano K."/>
            <person name="Machida M."/>
            <person name="Baker S."/>
            <person name="Koike H."/>
        </authorList>
    </citation>
    <scope>NUCLEOTIDE SEQUENCE</scope>
    <source>
        <strain evidence="15">NBRC 6742</strain>
    </source>
</reference>